<dbReference type="PROSITE" id="PS50088">
    <property type="entry name" value="ANK_REPEAT"/>
    <property type="match status" value="2"/>
</dbReference>
<dbReference type="PANTHER" id="PTHR24182">
    <property type="entry name" value="ANKYRIN REPEAT AND SOCS BOX CONTAINING 4"/>
    <property type="match status" value="1"/>
</dbReference>
<reference evidence="3" key="1">
    <citation type="submission" date="2006-10" db="EMBL/GenBank/DDBJ databases">
        <authorList>
            <person name="Amadeo P."/>
            <person name="Zhao Q."/>
            <person name="Wortman J."/>
            <person name="Fraser-Liggett C."/>
            <person name="Carlton J."/>
        </authorList>
    </citation>
    <scope>NUCLEOTIDE SEQUENCE</scope>
    <source>
        <strain evidence="3">G3</strain>
    </source>
</reference>
<dbReference type="eggNOG" id="KOG0817">
    <property type="taxonomic scope" value="Eukaryota"/>
</dbReference>
<sequence length="317" mass="36675">MDDNIKSFISFTEKENFNPEIKYGSFFFPNPYLLYSLLEICCYYGAVNCFKFLRTKYDSNITSTCLDFSFLGGNPDIMNECLKFFIPNLSSMMFAIISNNIDFVTFLMNEFLLKIDLEECIKYNNLQAFLVYLDQTNQMNKCFIYSSGFNIPSLCQYFLSNGVDINTKDNFGKTALHIATVYNSIEVVEYLIEQGININSQDDEGETALHYTVSYNRKEIAEILIKHGIDANIKDMNDYKAIDYLNKYDCNETLDFLFTNFGIHKNEVIRSENYNFSPGTAVLSFCDCENANEQNDLKITQEIENANQKRHNSSCRI</sequence>
<accession>A2ER25</accession>
<keyword evidence="4" id="KW-1185">Reference proteome</keyword>
<dbReference type="KEGG" id="tva:4762780"/>
<evidence type="ECO:0000313" key="3">
    <source>
        <dbReference type="EMBL" id="EAY04915.1"/>
    </source>
</evidence>
<feature type="domain" description="DUF3447" evidence="2">
    <location>
        <begin position="57"/>
        <end position="132"/>
    </location>
</feature>
<dbReference type="InterPro" id="IPR002110">
    <property type="entry name" value="Ankyrin_rpt"/>
</dbReference>
<name>A2ER25_TRIV3</name>
<dbReference type="RefSeq" id="XP_001317138.1">
    <property type="nucleotide sequence ID" value="XM_001317103.1"/>
</dbReference>
<dbReference type="PANTHER" id="PTHR24182:SF13">
    <property type="entry name" value="LD18443P"/>
    <property type="match status" value="1"/>
</dbReference>
<dbReference type="OrthoDB" id="194358at2759"/>
<dbReference type="Proteomes" id="UP000001542">
    <property type="component" value="Unassembled WGS sequence"/>
</dbReference>
<keyword evidence="1" id="KW-0040">ANK repeat</keyword>
<dbReference type="InterPro" id="IPR036770">
    <property type="entry name" value="Ankyrin_rpt-contain_sf"/>
</dbReference>
<dbReference type="InterPro" id="IPR020683">
    <property type="entry name" value="DUF3447"/>
</dbReference>
<dbReference type="Pfam" id="PF12796">
    <property type="entry name" value="Ank_2"/>
    <property type="match status" value="1"/>
</dbReference>
<dbReference type="Gene3D" id="1.25.40.20">
    <property type="entry name" value="Ankyrin repeat-containing domain"/>
    <property type="match status" value="1"/>
</dbReference>
<dbReference type="VEuPathDB" id="TrichDB:TVAGG3_0535130"/>
<dbReference type="PRINTS" id="PR01415">
    <property type="entry name" value="ANKYRIN"/>
</dbReference>
<proteinExistence type="predicted"/>
<evidence type="ECO:0000259" key="2">
    <source>
        <dbReference type="Pfam" id="PF11929"/>
    </source>
</evidence>
<organism evidence="3 4">
    <name type="scientific">Trichomonas vaginalis (strain ATCC PRA-98 / G3)</name>
    <dbReference type="NCBI Taxonomy" id="412133"/>
    <lineage>
        <taxon>Eukaryota</taxon>
        <taxon>Metamonada</taxon>
        <taxon>Parabasalia</taxon>
        <taxon>Trichomonadida</taxon>
        <taxon>Trichomonadidae</taxon>
        <taxon>Trichomonas</taxon>
    </lineage>
</organism>
<dbReference type="VEuPathDB" id="TrichDB:TVAG_016870"/>
<gene>
    <name evidence="3" type="ORF">TVAG_016870</name>
</gene>
<evidence type="ECO:0000256" key="1">
    <source>
        <dbReference type="PROSITE-ProRule" id="PRU00023"/>
    </source>
</evidence>
<dbReference type="SMART" id="SM00248">
    <property type="entry name" value="ANK"/>
    <property type="match status" value="4"/>
</dbReference>
<dbReference type="SUPFAM" id="SSF48403">
    <property type="entry name" value="Ankyrin repeat"/>
    <property type="match status" value="1"/>
</dbReference>
<feature type="repeat" description="ANK" evidence="1">
    <location>
        <begin position="171"/>
        <end position="203"/>
    </location>
</feature>
<dbReference type="AlphaFoldDB" id="A2ER25"/>
<protein>
    <submittedName>
        <fullName evidence="3">Ankyrin repeat protein, putative</fullName>
    </submittedName>
</protein>
<dbReference type="STRING" id="5722.A2ER25"/>
<dbReference type="PROSITE" id="PS50297">
    <property type="entry name" value="ANK_REP_REGION"/>
    <property type="match status" value="2"/>
</dbReference>
<dbReference type="Pfam" id="PF11929">
    <property type="entry name" value="DUF3447"/>
    <property type="match status" value="1"/>
</dbReference>
<dbReference type="InParanoid" id="A2ER25"/>
<feature type="repeat" description="ANK" evidence="1">
    <location>
        <begin position="204"/>
        <end position="236"/>
    </location>
</feature>
<reference evidence="3" key="2">
    <citation type="journal article" date="2007" name="Science">
        <title>Draft genome sequence of the sexually transmitted pathogen Trichomonas vaginalis.</title>
        <authorList>
            <person name="Carlton J.M."/>
            <person name="Hirt R.P."/>
            <person name="Silva J.C."/>
            <person name="Delcher A.L."/>
            <person name="Schatz M."/>
            <person name="Zhao Q."/>
            <person name="Wortman J.R."/>
            <person name="Bidwell S.L."/>
            <person name="Alsmark U.C.M."/>
            <person name="Besteiro S."/>
            <person name="Sicheritz-Ponten T."/>
            <person name="Noel C.J."/>
            <person name="Dacks J.B."/>
            <person name="Foster P.G."/>
            <person name="Simillion C."/>
            <person name="Van de Peer Y."/>
            <person name="Miranda-Saavedra D."/>
            <person name="Barton G.J."/>
            <person name="Westrop G.D."/>
            <person name="Mueller S."/>
            <person name="Dessi D."/>
            <person name="Fiori P.L."/>
            <person name="Ren Q."/>
            <person name="Paulsen I."/>
            <person name="Zhang H."/>
            <person name="Bastida-Corcuera F.D."/>
            <person name="Simoes-Barbosa A."/>
            <person name="Brown M.T."/>
            <person name="Hayes R.D."/>
            <person name="Mukherjee M."/>
            <person name="Okumura C.Y."/>
            <person name="Schneider R."/>
            <person name="Smith A.J."/>
            <person name="Vanacova S."/>
            <person name="Villalvazo M."/>
            <person name="Haas B.J."/>
            <person name="Pertea M."/>
            <person name="Feldblyum T.V."/>
            <person name="Utterback T.R."/>
            <person name="Shu C.L."/>
            <person name="Osoegawa K."/>
            <person name="de Jong P.J."/>
            <person name="Hrdy I."/>
            <person name="Horvathova L."/>
            <person name="Zubacova Z."/>
            <person name="Dolezal P."/>
            <person name="Malik S.B."/>
            <person name="Logsdon J.M. Jr."/>
            <person name="Henze K."/>
            <person name="Gupta A."/>
            <person name="Wang C.C."/>
            <person name="Dunne R.L."/>
            <person name="Upcroft J.A."/>
            <person name="Upcroft P."/>
            <person name="White O."/>
            <person name="Salzberg S.L."/>
            <person name="Tang P."/>
            <person name="Chiu C.-H."/>
            <person name="Lee Y.-S."/>
            <person name="Embley T.M."/>
            <person name="Coombs G.H."/>
            <person name="Mottram J.C."/>
            <person name="Tachezy J."/>
            <person name="Fraser-Liggett C.M."/>
            <person name="Johnson P.J."/>
        </authorList>
    </citation>
    <scope>NUCLEOTIDE SEQUENCE [LARGE SCALE GENOMIC DNA]</scope>
    <source>
        <strain evidence="3">G3</strain>
    </source>
</reference>
<dbReference type="SMR" id="A2ER25"/>
<evidence type="ECO:0000313" key="4">
    <source>
        <dbReference type="Proteomes" id="UP000001542"/>
    </source>
</evidence>
<dbReference type="EMBL" id="DS113462">
    <property type="protein sequence ID" value="EAY04915.1"/>
    <property type="molecule type" value="Genomic_DNA"/>
</dbReference>